<dbReference type="PANTHER" id="PTHR43118">
    <property type="entry name" value="RHAMNOGALACTURONAN LYASE (EUROFUNG)"/>
    <property type="match status" value="1"/>
</dbReference>
<keyword evidence="4" id="KW-1185">Reference proteome</keyword>
<dbReference type="InterPro" id="IPR013783">
    <property type="entry name" value="Ig-like_fold"/>
</dbReference>
<name>A0A6M1RY76_9BACT</name>
<proteinExistence type="predicted"/>
<comment type="caution">
    <text evidence="3">The sequence shown here is derived from an EMBL/GenBank/DDBJ whole genome shotgun (WGS) entry which is preliminary data.</text>
</comment>
<dbReference type="Gene3D" id="2.60.40.10">
    <property type="entry name" value="Immunoglobulins"/>
    <property type="match status" value="1"/>
</dbReference>
<dbReference type="InterPro" id="IPR034641">
    <property type="entry name" value="RGL11"/>
</dbReference>
<dbReference type="Pfam" id="PF18370">
    <property type="entry name" value="RGI_lyase"/>
    <property type="match status" value="1"/>
</dbReference>
<organism evidence="3 4">
    <name type="scientific">Limisphaera ngatamarikiensis</name>
    <dbReference type="NCBI Taxonomy" id="1324935"/>
    <lineage>
        <taxon>Bacteria</taxon>
        <taxon>Pseudomonadati</taxon>
        <taxon>Verrucomicrobiota</taxon>
        <taxon>Verrucomicrobiia</taxon>
        <taxon>Limisphaerales</taxon>
        <taxon>Limisphaeraceae</taxon>
        <taxon>Limisphaera</taxon>
    </lineage>
</organism>
<gene>
    <name evidence="3" type="ORF">G4L39_13770</name>
</gene>
<dbReference type="RefSeq" id="WP_165109065.1">
    <property type="nucleotide sequence ID" value="NZ_JAAKYA010000092.1"/>
</dbReference>
<dbReference type="InterPro" id="IPR041624">
    <property type="entry name" value="RGI_lyase"/>
</dbReference>
<feature type="domain" description="Rhamnogalacturonan I lyase beta-sheet" evidence="2">
    <location>
        <begin position="44"/>
        <end position="108"/>
    </location>
</feature>
<dbReference type="PANTHER" id="PTHR43118:SF1">
    <property type="entry name" value="RHAMNOGALACTURONAN LYASE (EUROFUNG)"/>
    <property type="match status" value="1"/>
</dbReference>
<feature type="transmembrane region" description="Helical" evidence="1">
    <location>
        <begin position="20"/>
        <end position="38"/>
    </location>
</feature>
<accession>A0A6M1RY76</accession>
<protein>
    <recommendedName>
        <fullName evidence="2">Rhamnogalacturonan I lyase beta-sheet domain-containing protein</fullName>
    </recommendedName>
</protein>
<evidence type="ECO:0000256" key="1">
    <source>
        <dbReference type="SAM" id="Phobius"/>
    </source>
</evidence>
<evidence type="ECO:0000313" key="3">
    <source>
        <dbReference type="EMBL" id="NGO40451.1"/>
    </source>
</evidence>
<sequence>MVPIAIAGRFAQPGRPVRGMFLHGGTFLAALLAVVMALPARAQRQMEPLGRGLVALRISSTQVYVSWRLLGNDPEDLGFNLYRAAGGAPPVRLNAAPLTNTTDYVDTPPNLATVAYT</sequence>
<keyword evidence="1" id="KW-0812">Transmembrane</keyword>
<evidence type="ECO:0000259" key="2">
    <source>
        <dbReference type="Pfam" id="PF18370"/>
    </source>
</evidence>
<evidence type="ECO:0000313" key="4">
    <source>
        <dbReference type="Proteomes" id="UP000477311"/>
    </source>
</evidence>
<keyword evidence="1" id="KW-0472">Membrane</keyword>
<dbReference type="Proteomes" id="UP000477311">
    <property type="component" value="Unassembled WGS sequence"/>
</dbReference>
<reference evidence="3 4" key="1">
    <citation type="submission" date="2020-02" db="EMBL/GenBank/DDBJ databases">
        <title>Draft genome sequence of Limisphaera ngatamarikiensis NGM72.4T, a thermophilic Verrucomicrobia grouped in subdivision 3.</title>
        <authorList>
            <person name="Carere C.R."/>
            <person name="Steen J."/>
            <person name="Hugenholtz P."/>
            <person name="Stott M.B."/>
        </authorList>
    </citation>
    <scope>NUCLEOTIDE SEQUENCE [LARGE SCALE GENOMIC DNA]</scope>
    <source>
        <strain evidence="3 4">NGM72.4</strain>
    </source>
</reference>
<dbReference type="AlphaFoldDB" id="A0A6M1RY76"/>
<keyword evidence="1" id="KW-1133">Transmembrane helix</keyword>
<dbReference type="EMBL" id="JAAKYA010000092">
    <property type="protein sequence ID" value="NGO40451.1"/>
    <property type="molecule type" value="Genomic_DNA"/>
</dbReference>